<keyword evidence="2" id="KW-1185">Reference proteome</keyword>
<organism evidence="1 2">
    <name type="scientific">Portunus trituberculatus</name>
    <name type="common">Swimming crab</name>
    <name type="synonym">Neptunus trituberculatus</name>
    <dbReference type="NCBI Taxonomy" id="210409"/>
    <lineage>
        <taxon>Eukaryota</taxon>
        <taxon>Metazoa</taxon>
        <taxon>Ecdysozoa</taxon>
        <taxon>Arthropoda</taxon>
        <taxon>Crustacea</taxon>
        <taxon>Multicrustacea</taxon>
        <taxon>Malacostraca</taxon>
        <taxon>Eumalacostraca</taxon>
        <taxon>Eucarida</taxon>
        <taxon>Decapoda</taxon>
        <taxon>Pleocyemata</taxon>
        <taxon>Brachyura</taxon>
        <taxon>Eubrachyura</taxon>
        <taxon>Portunoidea</taxon>
        <taxon>Portunidae</taxon>
        <taxon>Portuninae</taxon>
        <taxon>Portunus</taxon>
    </lineage>
</organism>
<gene>
    <name evidence="1" type="ORF">E2C01_058614</name>
</gene>
<reference evidence="1 2" key="1">
    <citation type="submission" date="2019-05" db="EMBL/GenBank/DDBJ databases">
        <title>Another draft genome of Portunus trituberculatus and its Hox gene families provides insights of decapod evolution.</title>
        <authorList>
            <person name="Jeong J.-H."/>
            <person name="Song I."/>
            <person name="Kim S."/>
            <person name="Choi T."/>
            <person name="Kim D."/>
            <person name="Ryu S."/>
            <person name="Kim W."/>
        </authorList>
    </citation>
    <scope>NUCLEOTIDE SEQUENCE [LARGE SCALE GENOMIC DNA]</scope>
    <source>
        <tissue evidence="1">Muscle</tissue>
    </source>
</reference>
<dbReference type="AlphaFoldDB" id="A0A5B7H570"/>
<comment type="caution">
    <text evidence="1">The sequence shown here is derived from an EMBL/GenBank/DDBJ whole genome shotgun (WGS) entry which is preliminary data.</text>
</comment>
<sequence>MEKFASRCFLKVRTDKRAATVCQAARSSGGTAASRLILKTVAGHTHTCLTLTRTQARTHQDFCVGIPLGVAPKDLCCATEYPKCERGEPTFTTGIRGSRLKAHTAVSQQ</sequence>
<proteinExistence type="predicted"/>
<dbReference type="Proteomes" id="UP000324222">
    <property type="component" value="Unassembled WGS sequence"/>
</dbReference>
<evidence type="ECO:0000313" key="1">
    <source>
        <dbReference type="EMBL" id="MPC64497.1"/>
    </source>
</evidence>
<dbReference type="EMBL" id="VSRR010022185">
    <property type="protein sequence ID" value="MPC64497.1"/>
    <property type="molecule type" value="Genomic_DNA"/>
</dbReference>
<protein>
    <submittedName>
        <fullName evidence="1">Uncharacterized protein</fullName>
    </submittedName>
</protein>
<evidence type="ECO:0000313" key="2">
    <source>
        <dbReference type="Proteomes" id="UP000324222"/>
    </source>
</evidence>
<name>A0A5B7H570_PORTR</name>
<accession>A0A5B7H570</accession>